<evidence type="ECO:0000259" key="1">
    <source>
        <dbReference type="PROSITE" id="PS50943"/>
    </source>
</evidence>
<name>A0A2S9SKQ4_9BACT</name>
<sequence>MKNSEFSKDDIQRIYKTIGKNVKRIREEKGISQLNLAMAIGHKSVGVISNCELCLQNKHFNIEHLVKIADVLDVDIRDFFENVLV</sequence>
<comment type="caution">
    <text evidence="2">The sequence shown here is derived from an EMBL/GenBank/DDBJ whole genome shotgun (WGS) entry which is preliminary data.</text>
</comment>
<dbReference type="GO" id="GO:0003677">
    <property type="term" value="F:DNA binding"/>
    <property type="evidence" value="ECO:0007669"/>
    <property type="project" value="InterPro"/>
</dbReference>
<dbReference type="InterPro" id="IPR010982">
    <property type="entry name" value="Lambda_DNA-bd_dom_sf"/>
</dbReference>
<reference evidence="2 3" key="1">
    <citation type="submission" date="2017-09" db="EMBL/GenBank/DDBJ databases">
        <title>Reassesment of A. cryaerophilus.</title>
        <authorList>
            <person name="Perez-Cataluna A."/>
            <person name="Collado L."/>
            <person name="Salgado O."/>
            <person name="Lefinanco V."/>
            <person name="Figueras M.J."/>
        </authorList>
    </citation>
    <scope>NUCLEOTIDE SEQUENCE [LARGE SCALE GENOMIC DNA]</scope>
    <source>
        <strain evidence="2 3">LMG 9861</strain>
    </source>
</reference>
<dbReference type="CDD" id="cd00093">
    <property type="entry name" value="HTH_XRE"/>
    <property type="match status" value="1"/>
</dbReference>
<dbReference type="Proteomes" id="UP000239065">
    <property type="component" value="Unassembled WGS sequence"/>
</dbReference>
<dbReference type="EMBL" id="NXGJ01000013">
    <property type="protein sequence ID" value="PRM87168.1"/>
    <property type="molecule type" value="Genomic_DNA"/>
</dbReference>
<gene>
    <name evidence="2" type="ORF">CJ669_09100</name>
</gene>
<accession>A0A2S9SKQ4</accession>
<evidence type="ECO:0000313" key="2">
    <source>
        <dbReference type="EMBL" id="PRM87168.1"/>
    </source>
</evidence>
<protein>
    <submittedName>
        <fullName evidence="2">Transcriptional regulator</fullName>
    </submittedName>
</protein>
<organism evidence="2 3">
    <name type="scientific">Aliarcobacter cryaerophilus</name>
    <dbReference type="NCBI Taxonomy" id="28198"/>
    <lineage>
        <taxon>Bacteria</taxon>
        <taxon>Pseudomonadati</taxon>
        <taxon>Campylobacterota</taxon>
        <taxon>Epsilonproteobacteria</taxon>
        <taxon>Campylobacterales</taxon>
        <taxon>Arcobacteraceae</taxon>
        <taxon>Aliarcobacter</taxon>
    </lineage>
</organism>
<dbReference type="PROSITE" id="PS50943">
    <property type="entry name" value="HTH_CROC1"/>
    <property type="match status" value="1"/>
</dbReference>
<feature type="domain" description="HTH cro/C1-type" evidence="1">
    <location>
        <begin position="22"/>
        <end position="79"/>
    </location>
</feature>
<dbReference type="Gene3D" id="1.10.260.40">
    <property type="entry name" value="lambda repressor-like DNA-binding domains"/>
    <property type="match status" value="1"/>
</dbReference>
<dbReference type="InterPro" id="IPR001387">
    <property type="entry name" value="Cro/C1-type_HTH"/>
</dbReference>
<evidence type="ECO:0000313" key="3">
    <source>
        <dbReference type="Proteomes" id="UP000239065"/>
    </source>
</evidence>
<dbReference type="AlphaFoldDB" id="A0A2S9SKQ4"/>
<proteinExistence type="predicted"/>
<dbReference type="SUPFAM" id="SSF47413">
    <property type="entry name" value="lambda repressor-like DNA-binding domains"/>
    <property type="match status" value="1"/>
</dbReference>
<dbReference type="Pfam" id="PF01381">
    <property type="entry name" value="HTH_3"/>
    <property type="match status" value="1"/>
</dbReference>